<keyword evidence="6" id="KW-0106">Calcium</keyword>
<dbReference type="AlphaFoldDB" id="A0AAE0G3S0"/>
<dbReference type="GO" id="GO:0016020">
    <property type="term" value="C:membrane"/>
    <property type="evidence" value="ECO:0007669"/>
    <property type="project" value="UniProtKB-SubCell"/>
</dbReference>
<accession>A0AAE0G3S0</accession>
<evidence type="ECO:0000256" key="2">
    <source>
        <dbReference type="ARBA" id="ARBA00022448"/>
    </source>
</evidence>
<gene>
    <name evidence="12" type="ORF">CYMTET_20829</name>
</gene>
<dbReference type="PANTHER" id="PTHR45761:SF1">
    <property type="entry name" value="EXTENDED SYNAPTOTAGMIN-LIKE PROTEIN 2, ISOFORM C"/>
    <property type="match status" value="1"/>
</dbReference>
<reference evidence="12 13" key="1">
    <citation type="journal article" date="2015" name="Genome Biol. Evol.">
        <title>Comparative Genomics of a Bacterivorous Green Alga Reveals Evolutionary Causalities and Consequences of Phago-Mixotrophic Mode of Nutrition.</title>
        <authorList>
            <person name="Burns J.A."/>
            <person name="Paasch A."/>
            <person name="Narechania A."/>
            <person name="Kim E."/>
        </authorList>
    </citation>
    <scope>NUCLEOTIDE SEQUENCE [LARGE SCALE GENOMIC DNA]</scope>
    <source>
        <strain evidence="12 13">PLY_AMNH</strain>
    </source>
</reference>
<comment type="subcellular location">
    <subcellularLocation>
        <location evidence="1">Membrane</location>
    </subcellularLocation>
</comment>
<comment type="caution">
    <text evidence="12">The sequence shown here is derived from an EMBL/GenBank/DDBJ whole genome shotgun (WGS) entry which is preliminary data.</text>
</comment>
<sequence>MFSSASQDPENTYYQTTQYESVEWLNDLMSKMWPFISKAVERICRETVEPAVEASLPKALHSFKFRKVDLGRKPLRVEAVELVSKNEKSVCLTLDLVYDGDSGM</sequence>
<evidence type="ECO:0000256" key="5">
    <source>
        <dbReference type="ARBA" id="ARBA00022737"/>
    </source>
</evidence>
<dbReference type="EMBL" id="LGRX02010193">
    <property type="protein sequence ID" value="KAK3270788.1"/>
    <property type="molecule type" value="Genomic_DNA"/>
</dbReference>
<feature type="domain" description="SMP-LTD" evidence="11">
    <location>
        <begin position="18"/>
        <end position="104"/>
    </location>
</feature>
<dbReference type="Proteomes" id="UP001190700">
    <property type="component" value="Unassembled WGS sequence"/>
</dbReference>
<evidence type="ECO:0000256" key="9">
    <source>
        <dbReference type="ARBA" id="ARBA00023121"/>
    </source>
</evidence>
<dbReference type="Pfam" id="PF17047">
    <property type="entry name" value="SMP_LBD"/>
    <property type="match status" value="1"/>
</dbReference>
<protein>
    <recommendedName>
        <fullName evidence="11">SMP-LTD domain-containing protein</fullName>
    </recommendedName>
</protein>
<evidence type="ECO:0000259" key="11">
    <source>
        <dbReference type="PROSITE" id="PS51847"/>
    </source>
</evidence>
<evidence type="ECO:0000256" key="8">
    <source>
        <dbReference type="ARBA" id="ARBA00023055"/>
    </source>
</evidence>
<dbReference type="GO" id="GO:0008289">
    <property type="term" value="F:lipid binding"/>
    <property type="evidence" value="ECO:0007669"/>
    <property type="project" value="UniProtKB-KW"/>
</dbReference>
<keyword evidence="10" id="KW-0472">Membrane</keyword>
<dbReference type="InterPro" id="IPR039010">
    <property type="entry name" value="Synaptotagmin_SMP"/>
</dbReference>
<keyword evidence="8" id="KW-0445">Lipid transport</keyword>
<keyword evidence="4" id="KW-0479">Metal-binding</keyword>
<keyword evidence="5" id="KW-0677">Repeat</keyword>
<keyword evidence="9" id="KW-0446">Lipid-binding</keyword>
<dbReference type="InterPro" id="IPR031468">
    <property type="entry name" value="SMP_LBD"/>
</dbReference>
<organism evidence="12 13">
    <name type="scientific">Cymbomonas tetramitiformis</name>
    <dbReference type="NCBI Taxonomy" id="36881"/>
    <lineage>
        <taxon>Eukaryota</taxon>
        <taxon>Viridiplantae</taxon>
        <taxon>Chlorophyta</taxon>
        <taxon>Pyramimonadophyceae</taxon>
        <taxon>Pyramimonadales</taxon>
        <taxon>Pyramimonadaceae</taxon>
        <taxon>Cymbomonas</taxon>
    </lineage>
</organism>
<keyword evidence="13" id="KW-1185">Reference proteome</keyword>
<keyword evidence="2" id="KW-0813">Transport</keyword>
<dbReference type="InterPro" id="IPR051634">
    <property type="entry name" value="Extended_Synaptotagmin"/>
</dbReference>
<dbReference type="PANTHER" id="PTHR45761">
    <property type="entry name" value="EXTENDED SYNAPTOTAGMIN-LIKE PROTEIN 2, ISOFORM C"/>
    <property type="match status" value="1"/>
</dbReference>
<evidence type="ECO:0000256" key="3">
    <source>
        <dbReference type="ARBA" id="ARBA00022692"/>
    </source>
</evidence>
<keyword evidence="3" id="KW-0812">Transmembrane</keyword>
<proteinExistence type="predicted"/>
<keyword evidence="7" id="KW-1133">Transmembrane helix</keyword>
<evidence type="ECO:0000256" key="10">
    <source>
        <dbReference type="ARBA" id="ARBA00023136"/>
    </source>
</evidence>
<evidence type="ECO:0000256" key="1">
    <source>
        <dbReference type="ARBA" id="ARBA00004370"/>
    </source>
</evidence>
<evidence type="ECO:0000256" key="6">
    <source>
        <dbReference type="ARBA" id="ARBA00022837"/>
    </source>
</evidence>
<dbReference type="GO" id="GO:0006869">
    <property type="term" value="P:lipid transport"/>
    <property type="evidence" value="ECO:0007669"/>
    <property type="project" value="UniProtKB-KW"/>
</dbReference>
<evidence type="ECO:0000313" key="13">
    <source>
        <dbReference type="Proteomes" id="UP001190700"/>
    </source>
</evidence>
<evidence type="ECO:0000313" key="12">
    <source>
        <dbReference type="EMBL" id="KAK3270788.1"/>
    </source>
</evidence>
<evidence type="ECO:0000256" key="7">
    <source>
        <dbReference type="ARBA" id="ARBA00022989"/>
    </source>
</evidence>
<dbReference type="GO" id="GO:0046872">
    <property type="term" value="F:metal ion binding"/>
    <property type="evidence" value="ECO:0007669"/>
    <property type="project" value="UniProtKB-KW"/>
</dbReference>
<name>A0AAE0G3S0_9CHLO</name>
<dbReference type="PROSITE" id="PS51847">
    <property type="entry name" value="SMP"/>
    <property type="match status" value="1"/>
</dbReference>
<evidence type="ECO:0000256" key="4">
    <source>
        <dbReference type="ARBA" id="ARBA00022723"/>
    </source>
</evidence>